<sequence>MAKDVIHQHHVNKKARNKARSRARKRLRNAEKNCSRGQAMVEGLLKTMMHFFPEFFDQLRGLEDCRDRAEYELAEILMAGTAMFMFHQDSRNAFNNKREEEEFRTNYQTLFRLRLPHSDTVHDVMCKLPEKALEHIKCWMLRTLLEKKVLHKQRLMKKWFVLAIDAAGVVSFKKEHCKYCLHKTSINGKTTYFHNVLEAKLITPSGFAISLLTEWIENSNEYDKQDCERKAFIRLAARLKKLYPRLPICVTADGLYPYKGFFDTCRDNGWTYIVTLKDGNLPTVWQEASALHELAPHQHHRDQLIDGNQLIEKEFRWVNGIDYNGHSLNWVECVETITNIKSGKQERSCFVHVTDLEVTSRNVALISNTGRLRWKIENEGFDTQKNHGYAMGHKYARVNWLAAKNYYQCLQIAHIINQLFVLSTEFQSLKQGKITRKHLWLAMLAFLMYRVFERATVDNFLQRRFQIRLIS</sequence>
<evidence type="ECO:0000313" key="2">
    <source>
        <dbReference type="EMBL" id="VFJ57675.1"/>
    </source>
</evidence>
<gene>
    <name evidence="2" type="ORF">BECKFM1743A_GA0114220_101971</name>
</gene>
<organism evidence="2">
    <name type="scientific">Candidatus Kentrum sp. FM</name>
    <dbReference type="NCBI Taxonomy" id="2126340"/>
    <lineage>
        <taxon>Bacteria</taxon>
        <taxon>Pseudomonadati</taxon>
        <taxon>Pseudomonadota</taxon>
        <taxon>Gammaproteobacteria</taxon>
        <taxon>Candidatus Kentrum</taxon>
    </lineage>
</organism>
<dbReference type="EMBL" id="CAADEZ010000197">
    <property type="protein sequence ID" value="VFJ57675.1"/>
    <property type="molecule type" value="Genomic_DNA"/>
</dbReference>
<dbReference type="AlphaFoldDB" id="A0A450SUM3"/>
<proteinExistence type="predicted"/>
<feature type="region of interest" description="Disordered" evidence="1">
    <location>
        <begin position="1"/>
        <end position="22"/>
    </location>
</feature>
<feature type="compositionally biased region" description="Basic residues" evidence="1">
    <location>
        <begin position="8"/>
        <end position="22"/>
    </location>
</feature>
<protein>
    <recommendedName>
        <fullName evidence="3">Transposase DDE domain-containing protein</fullName>
    </recommendedName>
</protein>
<evidence type="ECO:0008006" key="3">
    <source>
        <dbReference type="Google" id="ProtNLM"/>
    </source>
</evidence>
<evidence type="ECO:0000256" key="1">
    <source>
        <dbReference type="SAM" id="MobiDB-lite"/>
    </source>
</evidence>
<reference evidence="2" key="1">
    <citation type="submission" date="2019-02" db="EMBL/GenBank/DDBJ databases">
        <authorList>
            <person name="Gruber-Vodicka R. H."/>
            <person name="Seah K. B. B."/>
        </authorList>
    </citation>
    <scope>NUCLEOTIDE SEQUENCE</scope>
    <source>
        <strain evidence="2">BECK_BZ163</strain>
    </source>
</reference>
<accession>A0A450SUM3</accession>
<name>A0A450SUM3_9GAMM</name>